<organism evidence="3 4">
    <name type="scientific">Salinisphaera dokdonensis CL-ES53</name>
    <dbReference type="NCBI Taxonomy" id="1304272"/>
    <lineage>
        <taxon>Bacteria</taxon>
        <taxon>Pseudomonadati</taxon>
        <taxon>Pseudomonadota</taxon>
        <taxon>Gammaproteobacteria</taxon>
        <taxon>Salinisphaerales</taxon>
        <taxon>Salinisphaeraceae</taxon>
        <taxon>Salinisphaera</taxon>
    </lineage>
</organism>
<dbReference type="EMBL" id="APND01000002">
    <property type="protein sequence ID" value="MES1928849.1"/>
    <property type="molecule type" value="Genomic_DNA"/>
</dbReference>
<dbReference type="InterPro" id="IPR004843">
    <property type="entry name" value="Calcineurin-like_PHP"/>
</dbReference>
<dbReference type="Pfam" id="PF00149">
    <property type="entry name" value="Metallophos"/>
    <property type="match status" value="1"/>
</dbReference>
<proteinExistence type="predicted"/>
<protein>
    <submittedName>
        <fullName evidence="3">Metallophosphoesterase</fullName>
    </submittedName>
</protein>
<dbReference type="CDD" id="cd00840">
    <property type="entry name" value="MPP_Mre11_N"/>
    <property type="match status" value="1"/>
</dbReference>
<reference evidence="3 4" key="1">
    <citation type="submission" date="2013-03" db="EMBL/GenBank/DDBJ databases">
        <title>Salinisphaera dokdonensis CL-ES53 Genome Sequencing.</title>
        <authorList>
            <person name="Li C."/>
            <person name="Lai Q."/>
            <person name="Shao Z."/>
        </authorList>
    </citation>
    <scope>NUCLEOTIDE SEQUENCE [LARGE SCALE GENOMIC DNA]</scope>
    <source>
        <strain evidence="3 4">CL-ES53</strain>
    </source>
</reference>
<dbReference type="PANTHER" id="PTHR30337">
    <property type="entry name" value="COMPONENT OF ATP-DEPENDENT DSDNA EXONUCLEASE"/>
    <property type="match status" value="1"/>
</dbReference>
<evidence type="ECO:0000259" key="2">
    <source>
        <dbReference type="Pfam" id="PF00149"/>
    </source>
</evidence>
<dbReference type="InterPro" id="IPR050535">
    <property type="entry name" value="DNA_Repair-Maintenance_Comp"/>
</dbReference>
<comment type="caution">
    <text evidence="3">The sequence shown here is derived from an EMBL/GenBank/DDBJ whole genome shotgun (WGS) entry which is preliminary data.</text>
</comment>
<dbReference type="InterPro" id="IPR029052">
    <property type="entry name" value="Metallo-depent_PP-like"/>
</dbReference>
<gene>
    <name evidence="3" type="ORF">SADO_06332</name>
</gene>
<evidence type="ECO:0000313" key="3">
    <source>
        <dbReference type="EMBL" id="MES1928849.1"/>
    </source>
</evidence>
<evidence type="ECO:0000313" key="4">
    <source>
        <dbReference type="Proteomes" id="UP001460888"/>
    </source>
</evidence>
<dbReference type="Proteomes" id="UP001460888">
    <property type="component" value="Unassembled WGS sequence"/>
</dbReference>
<sequence length="425" mass="46332">MTQIKFIHAADIHLDSPLNGLSTDDEVAAEQIRLATRHALENLVTEATDRAVDFMLIAGDLYDGDWRDYRTGLCFTRQMARLKSAEIPVFVIQGNHDAESKMTRHLKLPENVHLFGSKKPSTKTLDDLGVAIHGYSYKTRDVTENLVPHYPAPVPGMFNVALLHTALNGRAGHANYAPCTLAELQNKGYDYWALGHVHAYELLSEAPHVVFPGNLQGRSIRETGPKQALEVVVEDGRVVDTTSLYCDVVRWAVVDVPIDDCDRLNQVYDAISEAVQSAVAQHAEGRLLAMRIRLVGTSALQGDLTARGTELIAQARNAAQSLGAGVAYVEKLVVATEPSVTAEAMRAREDALGELRRLMDGAVDDPELVKMLDDDIGALVRGLPADVQAQVEEPILQAAIDGETATMLQGASDYLMGRLTAHGDR</sequence>
<dbReference type="RefSeq" id="WP_353110231.1">
    <property type="nucleotide sequence ID" value="NZ_APND01000002.1"/>
</dbReference>
<dbReference type="InterPro" id="IPR041796">
    <property type="entry name" value="Mre11_N"/>
</dbReference>
<accession>A0ABV2AYY2</accession>
<dbReference type="Gene3D" id="3.60.21.10">
    <property type="match status" value="1"/>
</dbReference>
<feature type="domain" description="Calcineurin-like phosphoesterase" evidence="2">
    <location>
        <begin position="4"/>
        <end position="200"/>
    </location>
</feature>
<keyword evidence="1" id="KW-0378">Hydrolase</keyword>
<name>A0ABV2AYY2_9GAMM</name>
<dbReference type="SUPFAM" id="SSF56300">
    <property type="entry name" value="Metallo-dependent phosphatases"/>
    <property type="match status" value="1"/>
</dbReference>
<dbReference type="PIRSF" id="PIRSF033091">
    <property type="entry name" value="Pesterase_YhaO"/>
    <property type="match status" value="1"/>
</dbReference>
<dbReference type="InterPro" id="IPR014576">
    <property type="entry name" value="Pesterase_YhaO"/>
</dbReference>
<dbReference type="PANTHER" id="PTHR30337:SF7">
    <property type="entry name" value="PHOSPHOESTERASE"/>
    <property type="match status" value="1"/>
</dbReference>
<evidence type="ECO:0000256" key="1">
    <source>
        <dbReference type="ARBA" id="ARBA00022801"/>
    </source>
</evidence>
<keyword evidence="4" id="KW-1185">Reference proteome</keyword>